<sequence>MDSTIYQSISVPFEHPVTSLSISPLGTDAVLAAKRGLYIIDLEHPFQQPKMFQHVSKWDVADVYWNPHLARSNWIASTSNQKALVWNIERCNSGASPVEFVLNKHLRAISDIHWSPFFPDLLASCSYDAYVHLWDLRTKSDKPSNSFCGWNAGASQVKFNRVNEYLLASSHDTDIRIWDTRKGSAPVTLITAHMTKIYGIDWSMSQENEILSCSQDKLVKIWHIDQSRTCQATIETSSPCWRARYTPFGNGIVTMPQRKDNNLYMWNRNNPRAPVYTFTGHKDVPTEFVWRYNRDSSFHHVDQDFQLVTWSKDMHLRLWPISSDLVKAVSPERLEDQFLLDPIQIRGKLGKSLFQAKRTHSEPQLYVAESVDASLDRASVSPSGYPISEEDFSSDMLQIEKELVHVSLKFPGVYIDKSRLRISRQCTIRLDRSLDPSKISGNKSSPNMLFQVDVTFPEKYPEESPVFELKKTSMMSMINRNYLKNKIQQIGTSFAEKKIPCISELVNYLLGNTKNEIPVPYTTADAEDEPDAPAIKRSTTPEALIDAGLSTSSSSGDDDELMPLGPRVKPKKTFGKTNNNVPFPVLCGARFSPSGDLIYFFSPIPHPSLSKFSQTCITPKQNSPNATLHATQPKNYPLYESYRNFVLSKYPRMYIGNSMSNLDGQAQIDIKLKDDKPKDRKLDYWLDDEELDDDRPRIFSRSKYIKLSKPTQIISVESRRPSIPDKIQRLSSLVIPQNPAIPDSTVSAIPEGSHNIPIQRSNSVGDFPGAKPIKQSFDPDADGLGIPFMENSNLPLHGDYEMVKQSFDLEPPEHILNMLSNNAQKKHKRIVSDTHAVDTKLQNSNSSFPKEIATSDLQVVQPTEEHIGYGTLVYVRKMEYILPISQYLAKNYVYLYSNSSFKGTDKKSISKYNKQISRDYRRPDLVQIWNTIDIILEFLNFESGLTKQEEIILSQMYLLLMLA</sequence>
<dbReference type="GO" id="GO:0035591">
    <property type="term" value="F:signaling adaptor activity"/>
    <property type="evidence" value="ECO:0007669"/>
    <property type="project" value="TreeGrafter"/>
</dbReference>
<feature type="region of interest" description="Disordered" evidence="5">
    <location>
        <begin position="523"/>
        <end position="575"/>
    </location>
</feature>
<feature type="domain" description="RWD" evidence="6">
    <location>
        <begin position="401"/>
        <end position="516"/>
    </location>
</feature>
<dbReference type="AlphaFoldDB" id="A0AAD5Y1C6"/>
<dbReference type="InterPro" id="IPR015943">
    <property type="entry name" value="WD40/YVTN_repeat-like_dom_sf"/>
</dbReference>
<dbReference type="PANTHER" id="PTHR46170:SF1">
    <property type="entry name" value="GATOR COMPLEX PROTEIN WDR59"/>
    <property type="match status" value="1"/>
</dbReference>
<dbReference type="InterPro" id="IPR006575">
    <property type="entry name" value="RWD_dom"/>
</dbReference>
<accession>A0AAD5Y1C6</accession>
<evidence type="ECO:0000256" key="5">
    <source>
        <dbReference type="SAM" id="MobiDB-lite"/>
    </source>
</evidence>
<reference evidence="7" key="1">
    <citation type="submission" date="2020-05" db="EMBL/GenBank/DDBJ databases">
        <title>Phylogenomic resolution of chytrid fungi.</title>
        <authorList>
            <person name="Stajich J.E."/>
            <person name="Amses K."/>
            <person name="Simmons R."/>
            <person name="Seto K."/>
            <person name="Myers J."/>
            <person name="Bonds A."/>
            <person name="Quandt C.A."/>
            <person name="Barry K."/>
            <person name="Liu P."/>
            <person name="Grigoriev I."/>
            <person name="Longcore J.E."/>
            <person name="James T.Y."/>
        </authorList>
    </citation>
    <scope>NUCLEOTIDE SEQUENCE</scope>
    <source>
        <strain evidence="7">PLAUS21</strain>
    </source>
</reference>
<dbReference type="PROSITE" id="PS50294">
    <property type="entry name" value="WD_REPEATS_REGION"/>
    <property type="match status" value="1"/>
</dbReference>
<dbReference type="PROSITE" id="PS50082">
    <property type="entry name" value="WD_REPEATS_2"/>
    <property type="match status" value="3"/>
</dbReference>
<dbReference type="GO" id="GO:1904263">
    <property type="term" value="P:positive regulation of TORC1 signaling"/>
    <property type="evidence" value="ECO:0007669"/>
    <property type="project" value="TreeGrafter"/>
</dbReference>
<keyword evidence="1 4" id="KW-0853">WD repeat</keyword>
<proteinExistence type="inferred from homology"/>
<comment type="similarity">
    <text evidence="3">Belongs to the WD repeat WDR59 family.</text>
</comment>
<dbReference type="Gene3D" id="2.130.10.10">
    <property type="entry name" value="YVTN repeat-like/Quinoprotein amine dehydrogenase"/>
    <property type="match status" value="1"/>
</dbReference>
<dbReference type="InterPro" id="IPR049567">
    <property type="entry name" value="WDR59-like"/>
</dbReference>
<comment type="caution">
    <text evidence="7">The sequence shown here is derived from an EMBL/GenBank/DDBJ whole genome shotgun (WGS) entry which is preliminary data.</text>
</comment>
<evidence type="ECO:0000256" key="4">
    <source>
        <dbReference type="PROSITE-ProRule" id="PRU00221"/>
    </source>
</evidence>
<evidence type="ECO:0000256" key="3">
    <source>
        <dbReference type="ARBA" id="ARBA00038452"/>
    </source>
</evidence>
<gene>
    <name evidence="7" type="ORF">HK103_007605</name>
</gene>
<dbReference type="Pfam" id="PF23609">
    <property type="entry name" value="Beta-prop_EIPR1"/>
    <property type="match status" value="1"/>
</dbReference>
<evidence type="ECO:0000256" key="1">
    <source>
        <dbReference type="ARBA" id="ARBA00022574"/>
    </source>
</evidence>
<protein>
    <recommendedName>
        <fullName evidence="6">RWD domain-containing protein</fullName>
    </recommendedName>
</protein>
<dbReference type="GO" id="GO:0005774">
    <property type="term" value="C:vacuolar membrane"/>
    <property type="evidence" value="ECO:0007669"/>
    <property type="project" value="TreeGrafter"/>
</dbReference>
<dbReference type="GO" id="GO:0035859">
    <property type="term" value="C:Seh1-associated complex"/>
    <property type="evidence" value="ECO:0007669"/>
    <property type="project" value="TreeGrafter"/>
</dbReference>
<dbReference type="SMART" id="SM00591">
    <property type="entry name" value="RWD"/>
    <property type="match status" value="1"/>
</dbReference>
<feature type="repeat" description="WD" evidence="4">
    <location>
        <begin position="190"/>
        <end position="232"/>
    </location>
</feature>
<dbReference type="PROSITE" id="PS50908">
    <property type="entry name" value="RWD"/>
    <property type="match status" value="1"/>
</dbReference>
<feature type="repeat" description="WD" evidence="4">
    <location>
        <begin position="102"/>
        <end position="144"/>
    </location>
</feature>
<name>A0AAD5Y1C6_9FUNG</name>
<dbReference type="PANTHER" id="PTHR46170">
    <property type="entry name" value="GATOR COMPLEX PROTEIN WDR59"/>
    <property type="match status" value="1"/>
</dbReference>
<dbReference type="InterPro" id="IPR001680">
    <property type="entry name" value="WD40_rpt"/>
</dbReference>
<dbReference type="InterPro" id="IPR036322">
    <property type="entry name" value="WD40_repeat_dom_sf"/>
</dbReference>
<organism evidence="7 8">
    <name type="scientific">Boothiomyces macroporosus</name>
    <dbReference type="NCBI Taxonomy" id="261099"/>
    <lineage>
        <taxon>Eukaryota</taxon>
        <taxon>Fungi</taxon>
        <taxon>Fungi incertae sedis</taxon>
        <taxon>Chytridiomycota</taxon>
        <taxon>Chytridiomycota incertae sedis</taxon>
        <taxon>Chytridiomycetes</taxon>
        <taxon>Rhizophydiales</taxon>
        <taxon>Terramycetaceae</taxon>
        <taxon>Boothiomyces</taxon>
    </lineage>
</organism>
<dbReference type="InterPro" id="IPR059104">
    <property type="entry name" value="Beta-prop_EIPR1-like"/>
</dbReference>
<dbReference type="Pfam" id="PF05773">
    <property type="entry name" value="RWD"/>
    <property type="match status" value="1"/>
</dbReference>
<dbReference type="InterPro" id="IPR019775">
    <property type="entry name" value="WD40_repeat_CS"/>
</dbReference>
<keyword evidence="2" id="KW-0677">Repeat</keyword>
<dbReference type="InterPro" id="IPR016135">
    <property type="entry name" value="UBQ-conjugating_enzyme/RWD"/>
</dbReference>
<dbReference type="GO" id="GO:0034198">
    <property type="term" value="P:cellular response to amino acid starvation"/>
    <property type="evidence" value="ECO:0007669"/>
    <property type="project" value="TreeGrafter"/>
</dbReference>
<evidence type="ECO:0000256" key="2">
    <source>
        <dbReference type="ARBA" id="ARBA00022737"/>
    </source>
</evidence>
<dbReference type="SUPFAM" id="SSF50978">
    <property type="entry name" value="WD40 repeat-like"/>
    <property type="match status" value="1"/>
</dbReference>
<evidence type="ECO:0000313" key="7">
    <source>
        <dbReference type="EMBL" id="KAJ3254001.1"/>
    </source>
</evidence>
<dbReference type="SUPFAM" id="SSF54495">
    <property type="entry name" value="UBC-like"/>
    <property type="match status" value="1"/>
</dbReference>
<feature type="repeat" description="WD" evidence="4">
    <location>
        <begin position="147"/>
        <end position="188"/>
    </location>
</feature>
<evidence type="ECO:0000259" key="6">
    <source>
        <dbReference type="PROSITE" id="PS50908"/>
    </source>
</evidence>
<dbReference type="Gene3D" id="3.10.110.10">
    <property type="entry name" value="Ubiquitin Conjugating Enzyme"/>
    <property type="match status" value="1"/>
</dbReference>
<evidence type="ECO:0000313" key="8">
    <source>
        <dbReference type="Proteomes" id="UP001210925"/>
    </source>
</evidence>
<keyword evidence="8" id="KW-1185">Reference proteome</keyword>
<dbReference type="Proteomes" id="UP001210925">
    <property type="component" value="Unassembled WGS sequence"/>
</dbReference>
<dbReference type="PROSITE" id="PS00678">
    <property type="entry name" value="WD_REPEATS_1"/>
    <property type="match status" value="2"/>
</dbReference>
<dbReference type="EMBL" id="JADGKB010000095">
    <property type="protein sequence ID" value="KAJ3254001.1"/>
    <property type="molecule type" value="Genomic_DNA"/>
</dbReference>
<dbReference type="SMART" id="SM00320">
    <property type="entry name" value="WD40"/>
    <property type="match status" value="6"/>
</dbReference>